<sequence>MISDTGQIVQILTNQVGCDSMVITNTYLLQSDTTILFLTTCDPAAAGITMQTLPNMVGCDSLVITNTSFSLSDTTLIFAMTCTYADTGTTSSLYVNAMGCDSLVMSTLFYAGSDTTFIFSTTCIPANAGFFYSDLTNQFGCDSIISSFVGLLASDTTYLTISTCEPLDTGVVTRHLTNSVGCDSLVVTTTNLLPIDICHFQATMSVQQPVCYGDSAWVTVDLQIGTGPFSLLWVHVDQVGFYDFPSSGIYTFPFDIQGESFIVLTTANGLQILDTIFVESVPPFDIAIQNTSDYNGYNVPCHGDSIGTAMVEIRSGGAIPLSYLWSNGNKTPDVSNLKAGDYNLTVTDNHGCTASSSVNISEPSGIDYNLVIENILCFGDQSGVVSLSGMQGGVAPYVTSLDSSSFQMDLSYHDLMPGNHELRIMDQNGCLSEEQFLLTEPDHWTLSLGSDTTVLYGTSFDLAPVINGQPTGLLQFTWSDQLCDNCGSRMIEINKGSAFSVTATDENGCTSEDEVIIDVFINHDVFVPNIFSPNGDQVNDLLMISTSRGLKEIEEFAIFDRWGNLVFSQLHGQPEDSSVAWDGLMNGKPLNTGVYAYKLIAEFQDGVRVTRFGDIKLIR</sequence>
<gene>
    <name evidence="1" type="ORF">IPP15_12070</name>
</gene>
<dbReference type="InterPro" id="IPR026341">
    <property type="entry name" value="T9SS_type_B"/>
</dbReference>
<dbReference type="AlphaFoldDB" id="A0A9D7SWD9"/>
<organism evidence="1 2">
    <name type="scientific">Candidatus Opimibacter skivensis</name>
    <dbReference type="NCBI Taxonomy" id="2982028"/>
    <lineage>
        <taxon>Bacteria</taxon>
        <taxon>Pseudomonadati</taxon>
        <taxon>Bacteroidota</taxon>
        <taxon>Saprospiria</taxon>
        <taxon>Saprospirales</taxon>
        <taxon>Saprospiraceae</taxon>
        <taxon>Candidatus Opimibacter</taxon>
    </lineage>
</organism>
<accession>A0A9D7SWD9</accession>
<dbReference type="NCBIfam" id="TIGR04131">
    <property type="entry name" value="Bac_Flav_CTERM"/>
    <property type="match status" value="1"/>
</dbReference>
<name>A0A9D7SWD9_9BACT</name>
<evidence type="ECO:0000313" key="1">
    <source>
        <dbReference type="EMBL" id="MBK9983137.1"/>
    </source>
</evidence>
<reference evidence="1 2" key="1">
    <citation type="submission" date="2020-10" db="EMBL/GenBank/DDBJ databases">
        <title>Connecting structure to function with the recovery of over 1000 high-quality activated sludge metagenome-assembled genomes encoding full-length rRNA genes using long-read sequencing.</title>
        <authorList>
            <person name="Singleton C.M."/>
            <person name="Petriglieri F."/>
            <person name="Kristensen J.M."/>
            <person name="Kirkegaard R.H."/>
            <person name="Michaelsen T.Y."/>
            <person name="Andersen M.H."/>
            <person name="Karst S.M."/>
            <person name="Dueholm M.S."/>
            <person name="Nielsen P.H."/>
            <person name="Albertsen M."/>
        </authorList>
    </citation>
    <scope>NUCLEOTIDE SEQUENCE [LARGE SCALE GENOMIC DNA]</scope>
    <source>
        <strain evidence="1">Ribe_18-Q3-R11-54_MAXAC.273</strain>
    </source>
</reference>
<dbReference type="Gene3D" id="2.60.40.740">
    <property type="match status" value="1"/>
</dbReference>
<dbReference type="Proteomes" id="UP000808337">
    <property type="component" value="Unassembled WGS sequence"/>
</dbReference>
<evidence type="ECO:0000313" key="2">
    <source>
        <dbReference type="Proteomes" id="UP000808337"/>
    </source>
</evidence>
<dbReference type="EMBL" id="JADKGY010000009">
    <property type="protein sequence ID" value="MBK9983137.1"/>
    <property type="molecule type" value="Genomic_DNA"/>
</dbReference>
<dbReference type="Pfam" id="PF13585">
    <property type="entry name" value="CHU_C"/>
    <property type="match status" value="1"/>
</dbReference>
<proteinExistence type="predicted"/>
<comment type="caution">
    <text evidence="1">The sequence shown here is derived from an EMBL/GenBank/DDBJ whole genome shotgun (WGS) entry which is preliminary data.</text>
</comment>
<protein>
    <submittedName>
        <fullName evidence="1">Gliding motility-associated C-terminal domain-containing protein</fullName>
    </submittedName>
</protein>